<keyword evidence="2" id="KW-1185">Reference proteome</keyword>
<proteinExistence type="predicted"/>
<organism evidence="1 2">
    <name type="scientific">Dovyalis caffra</name>
    <dbReference type="NCBI Taxonomy" id="77055"/>
    <lineage>
        <taxon>Eukaryota</taxon>
        <taxon>Viridiplantae</taxon>
        <taxon>Streptophyta</taxon>
        <taxon>Embryophyta</taxon>
        <taxon>Tracheophyta</taxon>
        <taxon>Spermatophyta</taxon>
        <taxon>Magnoliopsida</taxon>
        <taxon>eudicotyledons</taxon>
        <taxon>Gunneridae</taxon>
        <taxon>Pentapetalae</taxon>
        <taxon>rosids</taxon>
        <taxon>fabids</taxon>
        <taxon>Malpighiales</taxon>
        <taxon>Salicaceae</taxon>
        <taxon>Flacourtieae</taxon>
        <taxon>Dovyalis</taxon>
    </lineage>
</organism>
<protein>
    <submittedName>
        <fullName evidence="1">Uncharacterized protein</fullName>
    </submittedName>
</protein>
<name>A0AAV1SE66_9ROSI</name>
<dbReference type="AlphaFoldDB" id="A0AAV1SE66"/>
<reference evidence="1 2" key="1">
    <citation type="submission" date="2024-01" db="EMBL/GenBank/DDBJ databases">
        <authorList>
            <person name="Waweru B."/>
        </authorList>
    </citation>
    <scope>NUCLEOTIDE SEQUENCE [LARGE SCALE GENOMIC DNA]</scope>
</reference>
<accession>A0AAV1SE66</accession>
<dbReference type="Proteomes" id="UP001314170">
    <property type="component" value="Unassembled WGS sequence"/>
</dbReference>
<dbReference type="EMBL" id="CAWUPB010001176">
    <property type="protein sequence ID" value="CAK7349751.1"/>
    <property type="molecule type" value="Genomic_DNA"/>
</dbReference>
<evidence type="ECO:0000313" key="1">
    <source>
        <dbReference type="EMBL" id="CAK7349751.1"/>
    </source>
</evidence>
<gene>
    <name evidence="1" type="ORF">DCAF_LOCUS22471</name>
</gene>
<comment type="caution">
    <text evidence="1">The sequence shown here is derived from an EMBL/GenBank/DDBJ whole genome shotgun (WGS) entry which is preliminary data.</text>
</comment>
<sequence length="142" mass="15777">MDPIPTLGAGRSLIRVSSGSWTSIIANFSIWQKLSEISDIPITIESLQSKLPSSSEVPDPVSSMAVVPFTFNPPISSSYAFVSLGDPEFQSLASMLSSPRLNLHNHAHVLQLLAFEIEELAKHSRDNLNSIWEFAMFYNQWL</sequence>
<evidence type="ECO:0000313" key="2">
    <source>
        <dbReference type="Proteomes" id="UP001314170"/>
    </source>
</evidence>